<evidence type="ECO:0000256" key="1">
    <source>
        <dbReference type="ARBA" id="ARBA00004123"/>
    </source>
</evidence>
<dbReference type="EMBL" id="JAJSOF020000005">
    <property type="protein sequence ID" value="KAJ4447205.1"/>
    <property type="molecule type" value="Genomic_DNA"/>
</dbReference>
<protein>
    <submittedName>
        <fullName evidence="3">Uncharacterized protein</fullName>
    </submittedName>
</protein>
<comment type="caution">
    <text evidence="3">The sequence shown here is derived from an EMBL/GenBank/DDBJ whole genome shotgun (WGS) entry which is preliminary data.</text>
</comment>
<sequence length="216" mass="25332">MAGLCEGGNEPPGSLKASKPVVRFCKIIVLMGRKGKNTSFEKRQLVIFHHVKGRTHREIAEMLNMRRSTVRNIIRRYENEDRIEYVPQRGQSRKLTDRDDEARWNDVIFVDESPFSVFDQAGRVMVWRKVKKDMKIDNLQPTVKHGGGKEEEKELVESLAEKKLLTERYTGRNGERENSSERRRYQMIDDIKIYGSHEETKRKAENRKDWGKLGLQ</sequence>
<evidence type="ECO:0000313" key="3">
    <source>
        <dbReference type="EMBL" id="KAJ4447205.1"/>
    </source>
</evidence>
<comment type="subcellular location">
    <subcellularLocation>
        <location evidence="1">Nucleus</location>
    </subcellularLocation>
</comment>
<organism evidence="3 4">
    <name type="scientific">Periplaneta americana</name>
    <name type="common">American cockroach</name>
    <name type="synonym">Blatta americana</name>
    <dbReference type="NCBI Taxonomy" id="6978"/>
    <lineage>
        <taxon>Eukaryota</taxon>
        <taxon>Metazoa</taxon>
        <taxon>Ecdysozoa</taxon>
        <taxon>Arthropoda</taxon>
        <taxon>Hexapoda</taxon>
        <taxon>Insecta</taxon>
        <taxon>Pterygota</taxon>
        <taxon>Neoptera</taxon>
        <taxon>Polyneoptera</taxon>
        <taxon>Dictyoptera</taxon>
        <taxon>Blattodea</taxon>
        <taxon>Blattoidea</taxon>
        <taxon>Blattidae</taxon>
        <taxon>Blattinae</taxon>
        <taxon>Periplaneta</taxon>
    </lineage>
</organism>
<dbReference type="Proteomes" id="UP001148838">
    <property type="component" value="Unassembled WGS sequence"/>
</dbReference>
<dbReference type="Gene3D" id="1.10.10.10">
    <property type="entry name" value="Winged helix-like DNA-binding domain superfamily/Winged helix DNA-binding domain"/>
    <property type="match status" value="1"/>
</dbReference>
<evidence type="ECO:0000256" key="2">
    <source>
        <dbReference type="SAM" id="MobiDB-lite"/>
    </source>
</evidence>
<gene>
    <name evidence="3" type="ORF">ANN_09207</name>
</gene>
<feature type="region of interest" description="Disordered" evidence="2">
    <location>
        <begin position="196"/>
        <end position="216"/>
    </location>
</feature>
<accession>A0ABQ8TKT9</accession>
<dbReference type="Pfam" id="PF13384">
    <property type="entry name" value="HTH_23"/>
    <property type="match status" value="1"/>
</dbReference>
<dbReference type="InterPro" id="IPR009057">
    <property type="entry name" value="Homeodomain-like_sf"/>
</dbReference>
<evidence type="ECO:0000313" key="4">
    <source>
        <dbReference type="Proteomes" id="UP001148838"/>
    </source>
</evidence>
<dbReference type="InterPro" id="IPR036388">
    <property type="entry name" value="WH-like_DNA-bd_sf"/>
</dbReference>
<reference evidence="3 4" key="1">
    <citation type="journal article" date="2022" name="Allergy">
        <title>Genome assembly and annotation of Periplaneta americana reveal a comprehensive cockroach allergen profile.</title>
        <authorList>
            <person name="Wang L."/>
            <person name="Xiong Q."/>
            <person name="Saelim N."/>
            <person name="Wang L."/>
            <person name="Nong W."/>
            <person name="Wan A.T."/>
            <person name="Shi M."/>
            <person name="Liu X."/>
            <person name="Cao Q."/>
            <person name="Hui J.H.L."/>
            <person name="Sookrung N."/>
            <person name="Leung T.F."/>
            <person name="Tungtrongchitr A."/>
            <person name="Tsui S.K.W."/>
        </authorList>
    </citation>
    <scope>NUCLEOTIDE SEQUENCE [LARGE SCALE GENOMIC DNA]</scope>
    <source>
        <strain evidence="3">PWHHKU_190912</strain>
    </source>
</reference>
<proteinExistence type="predicted"/>
<keyword evidence="4" id="KW-1185">Reference proteome</keyword>
<name>A0ABQ8TKT9_PERAM</name>
<dbReference type="SUPFAM" id="SSF46689">
    <property type="entry name" value="Homeodomain-like"/>
    <property type="match status" value="1"/>
</dbReference>